<evidence type="ECO:0000313" key="3">
    <source>
        <dbReference type="Proteomes" id="UP000799436"/>
    </source>
</evidence>
<accession>A0A6G1KZW7</accession>
<feature type="signal peptide" evidence="1">
    <location>
        <begin position="1"/>
        <end position="18"/>
    </location>
</feature>
<organism evidence="2 3">
    <name type="scientific">Teratosphaeria nubilosa</name>
    <dbReference type="NCBI Taxonomy" id="161662"/>
    <lineage>
        <taxon>Eukaryota</taxon>
        <taxon>Fungi</taxon>
        <taxon>Dikarya</taxon>
        <taxon>Ascomycota</taxon>
        <taxon>Pezizomycotina</taxon>
        <taxon>Dothideomycetes</taxon>
        <taxon>Dothideomycetidae</taxon>
        <taxon>Mycosphaerellales</taxon>
        <taxon>Teratosphaeriaceae</taxon>
        <taxon>Teratosphaeria</taxon>
    </lineage>
</organism>
<reference evidence="2" key="1">
    <citation type="journal article" date="2020" name="Stud. Mycol.">
        <title>101 Dothideomycetes genomes: a test case for predicting lifestyles and emergence of pathogens.</title>
        <authorList>
            <person name="Haridas S."/>
            <person name="Albert R."/>
            <person name="Binder M."/>
            <person name="Bloem J."/>
            <person name="Labutti K."/>
            <person name="Salamov A."/>
            <person name="Andreopoulos B."/>
            <person name="Baker S."/>
            <person name="Barry K."/>
            <person name="Bills G."/>
            <person name="Bluhm B."/>
            <person name="Cannon C."/>
            <person name="Castanera R."/>
            <person name="Culley D."/>
            <person name="Daum C."/>
            <person name="Ezra D."/>
            <person name="Gonzalez J."/>
            <person name="Henrissat B."/>
            <person name="Kuo A."/>
            <person name="Liang C."/>
            <person name="Lipzen A."/>
            <person name="Lutzoni F."/>
            <person name="Magnuson J."/>
            <person name="Mondo S."/>
            <person name="Nolan M."/>
            <person name="Ohm R."/>
            <person name="Pangilinan J."/>
            <person name="Park H.-J."/>
            <person name="Ramirez L."/>
            <person name="Alfaro M."/>
            <person name="Sun H."/>
            <person name="Tritt A."/>
            <person name="Yoshinaga Y."/>
            <person name="Zwiers L.-H."/>
            <person name="Turgeon B."/>
            <person name="Goodwin S."/>
            <person name="Spatafora J."/>
            <person name="Crous P."/>
            <person name="Grigoriev I."/>
        </authorList>
    </citation>
    <scope>NUCLEOTIDE SEQUENCE</scope>
    <source>
        <strain evidence="2">CBS 116005</strain>
    </source>
</reference>
<dbReference type="EMBL" id="ML995877">
    <property type="protein sequence ID" value="KAF2766115.1"/>
    <property type="molecule type" value="Genomic_DNA"/>
</dbReference>
<evidence type="ECO:0000256" key="1">
    <source>
        <dbReference type="SAM" id="SignalP"/>
    </source>
</evidence>
<dbReference type="Proteomes" id="UP000799436">
    <property type="component" value="Unassembled WGS sequence"/>
</dbReference>
<proteinExistence type="predicted"/>
<name>A0A6G1KZW7_9PEZI</name>
<gene>
    <name evidence="2" type="ORF">EJ03DRAFT_354247</name>
</gene>
<dbReference type="AlphaFoldDB" id="A0A6G1KZW7"/>
<evidence type="ECO:0008006" key="4">
    <source>
        <dbReference type="Google" id="ProtNLM"/>
    </source>
</evidence>
<keyword evidence="1" id="KW-0732">Signal</keyword>
<evidence type="ECO:0000313" key="2">
    <source>
        <dbReference type="EMBL" id="KAF2766115.1"/>
    </source>
</evidence>
<keyword evidence="3" id="KW-1185">Reference proteome</keyword>
<sequence length="131" mass="14985">MHLPRSTLLLLFLPLAIAASPDVVPKPPTCSNRYFYCQCHSSSTRLADDKATKTACKAVSDERTSETGYGVEFLEEEEAEKCYDDIGYLENCEFDDQCEREYVPVVLEEGDIQKRFLSFQKVELQADIWML</sequence>
<feature type="chain" id="PRO_5026253704" description="Extracellular membrane protein CFEM domain-containing protein" evidence="1">
    <location>
        <begin position="19"/>
        <end position="131"/>
    </location>
</feature>
<protein>
    <recommendedName>
        <fullName evidence="4">Extracellular membrane protein CFEM domain-containing protein</fullName>
    </recommendedName>
</protein>